<keyword evidence="1" id="KW-0479">Metal-binding</keyword>
<reference evidence="6" key="1">
    <citation type="submission" date="2020-05" db="EMBL/GenBank/DDBJ databases">
        <title>Mycena genomes resolve the evolution of fungal bioluminescence.</title>
        <authorList>
            <person name="Tsai I.J."/>
        </authorList>
    </citation>
    <scope>NUCLEOTIDE SEQUENCE</scope>
    <source>
        <strain evidence="6">CCC161011</strain>
    </source>
</reference>
<protein>
    <recommendedName>
        <fullName evidence="5">MYND-type domain-containing protein</fullName>
    </recommendedName>
</protein>
<evidence type="ECO:0000256" key="2">
    <source>
        <dbReference type="ARBA" id="ARBA00022771"/>
    </source>
</evidence>
<sequence>MASRRIANRVCTAHPSAEDINRFEVTLRITPSNKLVELLPVFYHLVDTARIPDVEQLETCSPEMTISLTAAVLSLAAIFMSSAPQQSGADLWPRVWAWAEFLSMYGASIRALVEVPSDEELHIGLIKFCAHMCKYLPTKDLIISTPGTAVLAVRAWMYMVDGDDFIRHQTKLFMVLEFLGQSVVPLEDVLEGAGRDISDVAHLLMRQCKHVVRLTAAQNPVRMEYLWLLEHAFASVAAIDNIIHNSNPRNITPLSLFDALVPLGFVNVVAITAYTLSKIASPRIMGIVKNCILILNALFSGPRGDREVRVAVQNGLLHGILACARRDPSDDIHPTLRNLLANILTPATVHYYALEALRTAYLEATNGTALNDFSRPDVREGWTTFERTLRTRLDILSLYKSKGRITRRACDNLECGIILEKTRLKRCSGCREALYCSPECQALDWQSGHRECCTLYFAKRTHIELSYTSREYSFLRFLLHHDYVSARPELYKQIGLVWASQPNVLLCTTCDYRSAGVKVELFDVGEDSAFFHSKYERVIHARASHSSGRVSLNIMRLAEGTGHRDFVIPIRRTTSEGLDSLKGVPPSLWGVLQPRLVDAIINDALEREVVTDIST</sequence>
<evidence type="ECO:0000313" key="6">
    <source>
        <dbReference type="EMBL" id="KAF7364553.1"/>
    </source>
</evidence>
<organism evidence="6 7">
    <name type="scientific">Mycena venus</name>
    <dbReference type="NCBI Taxonomy" id="2733690"/>
    <lineage>
        <taxon>Eukaryota</taxon>
        <taxon>Fungi</taxon>
        <taxon>Dikarya</taxon>
        <taxon>Basidiomycota</taxon>
        <taxon>Agaricomycotina</taxon>
        <taxon>Agaricomycetes</taxon>
        <taxon>Agaricomycetidae</taxon>
        <taxon>Agaricales</taxon>
        <taxon>Marasmiineae</taxon>
        <taxon>Mycenaceae</taxon>
        <taxon>Mycena</taxon>
    </lineage>
</organism>
<dbReference type="Gene3D" id="6.10.140.2220">
    <property type="match status" value="1"/>
</dbReference>
<gene>
    <name evidence="6" type="ORF">MVEN_00324300</name>
</gene>
<dbReference type="InterPro" id="IPR002893">
    <property type="entry name" value="Znf_MYND"/>
</dbReference>
<evidence type="ECO:0000256" key="1">
    <source>
        <dbReference type="ARBA" id="ARBA00022723"/>
    </source>
</evidence>
<dbReference type="Pfam" id="PF01753">
    <property type="entry name" value="zf-MYND"/>
    <property type="match status" value="1"/>
</dbReference>
<feature type="domain" description="MYND-type" evidence="5">
    <location>
        <begin position="412"/>
        <end position="453"/>
    </location>
</feature>
<proteinExistence type="predicted"/>
<accession>A0A8H6YQU9</accession>
<evidence type="ECO:0000259" key="5">
    <source>
        <dbReference type="PROSITE" id="PS50865"/>
    </source>
</evidence>
<dbReference type="AlphaFoldDB" id="A0A8H6YQU9"/>
<keyword evidence="2 4" id="KW-0863">Zinc-finger</keyword>
<keyword evidence="3" id="KW-0862">Zinc</keyword>
<dbReference type="GO" id="GO:0008270">
    <property type="term" value="F:zinc ion binding"/>
    <property type="evidence" value="ECO:0007669"/>
    <property type="project" value="UniProtKB-KW"/>
</dbReference>
<name>A0A8H6YQU9_9AGAR</name>
<evidence type="ECO:0000313" key="7">
    <source>
        <dbReference type="Proteomes" id="UP000620124"/>
    </source>
</evidence>
<dbReference type="OrthoDB" id="3065134at2759"/>
<evidence type="ECO:0000256" key="4">
    <source>
        <dbReference type="PROSITE-ProRule" id="PRU00134"/>
    </source>
</evidence>
<dbReference type="Proteomes" id="UP000620124">
    <property type="component" value="Unassembled WGS sequence"/>
</dbReference>
<evidence type="ECO:0000256" key="3">
    <source>
        <dbReference type="ARBA" id="ARBA00022833"/>
    </source>
</evidence>
<dbReference type="SUPFAM" id="SSF144232">
    <property type="entry name" value="HIT/MYND zinc finger-like"/>
    <property type="match status" value="1"/>
</dbReference>
<keyword evidence="7" id="KW-1185">Reference proteome</keyword>
<dbReference type="EMBL" id="JACAZI010000003">
    <property type="protein sequence ID" value="KAF7364553.1"/>
    <property type="molecule type" value="Genomic_DNA"/>
</dbReference>
<dbReference type="PROSITE" id="PS50865">
    <property type="entry name" value="ZF_MYND_2"/>
    <property type="match status" value="1"/>
</dbReference>
<comment type="caution">
    <text evidence="6">The sequence shown here is derived from an EMBL/GenBank/DDBJ whole genome shotgun (WGS) entry which is preliminary data.</text>
</comment>